<keyword evidence="1" id="KW-0862">Zinc</keyword>
<reference evidence="4 5" key="1">
    <citation type="submission" date="2008-07" db="EMBL/GenBank/DDBJ databases">
        <authorList>
            <person name="El-Sayed N."/>
            <person name="Caler E."/>
            <person name="Inman J."/>
            <person name="Amedeo P."/>
            <person name="Hass B."/>
            <person name="Wortman J."/>
        </authorList>
    </citation>
    <scope>NUCLEOTIDE SEQUENCE [LARGE SCALE GENOMIC DNA]</scope>
    <source>
        <strain evidence="5">ATCC 50983 / TXsc</strain>
    </source>
</reference>
<feature type="domain" description="CCHC-type" evidence="3">
    <location>
        <begin position="64"/>
        <end position="79"/>
    </location>
</feature>
<proteinExistence type="predicted"/>
<evidence type="ECO:0000313" key="5">
    <source>
        <dbReference type="Proteomes" id="UP000007800"/>
    </source>
</evidence>
<dbReference type="AlphaFoldDB" id="C5LV31"/>
<name>C5LV31_PERM5</name>
<dbReference type="RefSeq" id="XP_002766694.1">
    <property type="nucleotide sequence ID" value="XM_002766648.1"/>
</dbReference>
<dbReference type="InterPro" id="IPR001878">
    <property type="entry name" value="Znf_CCHC"/>
</dbReference>
<dbReference type="InParanoid" id="C5LV31"/>
<dbReference type="GO" id="GO:0008270">
    <property type="term" value="F:zinc ion binding"/>
    <property type="evidence" value="ECO:0007669"/>
    <property type="project" value="UniProtKB-KW"/>
</dbReference>
<evidence type="ECO:0000313" key="4">
    <source>
        <dbReference type="EMBL" id="EEQ99411.1"/>
    </source>
</evidence>
<keyword evidence="5" id="KW-1185">Reference proteome</keyword>
<keyword evidence="1" id="KW-0479">Metal-binding</keyword>
<dbReference type="GO" id="GO:0003676">
    <property type="term" value="F:nucleic acid binding"/>
    <property type="evidence" value="ECO:0007669"/>
    <property type="project" value="InterPro"/>
</dbReference>
<organism evidence="5">
    <name type="scientific">Perkinsus marinus (strain ATCC 50983 / TXsc)</name>
    <dbReference type="NCBI Taxonomy" id="423536"/>
    <lineage>
        <taxon>Eukaryota</taxon>
        <taxon>Sar</taxon>
        <taxon>Alveolata</taxon>
        <taxon>Perkinsozoa</taxon>
        <taxon>Perkinsea</taxon>
        <taxon>Perkinsida</taxon>
        <taxon>Perkinsidae</taxon>
        <taxon>Perkinsus</taxon>
    </lineage>
</organism>
<protein>
    <recommendedName>
        <fullName evidence="3">CCHC-type domain-containing protein</fullName>
    </recommendedName>
</protein>
<evidence type="ECO:0000259" key="3">
    <source>
        <dbReference type="PROSITE" id="PS50158"/>
    </source>
</evidence>
<evidence type="ECO:0000256" key="1">
    <source>
        <dbReference type="PROSITE-ProRule" id="PRU00047"/>
    </source>
</evidence>
<dbReference type="Proteomes" id="UP000007800">
    <property type="component" value="Unassembled WGS sequence"/>
</dbReference>
<evidence type="ECO:0000256" key="2">
    <source>
        <dbReference type="SAM" id="MobiDB-lite"/>
    </source>
</evidence>
<feature type="region of interest" description="Disordered" evidence="2">
    <location>
        <begin position="1"/>
        <end position="36"/>
    </location>
</feature>
<dbReference type="Gene3D" id="4.10.60.10">
    <property type="entry name" value="Zinc finger, CCHC-type"/>
    <property type="match status" value="1"/>
</dbReference>
<accession>C5LV31</accession>
<dbReference type="GeneID" id="9045768"/>
<dbReference type="EMBL" id="GG685737">
    <property type="protein sequence ID" value="EEQ99411.1"/>
    <property type="molecule type" value="Genomic_DNA"/>
</dbReference>
<gene>
    <name evidence="4" type="ORF">Pmar_PMAR022795</name>
</gene>
<dbReference type="PROSITE" id="PS50158">
    <property type="entry name" value="ZF_CCHC"/>
    <property type="match status" value="1"/>
</dbReference>
<sequence length="97" mass="10520">MHTSQNALLGSLKDILKAQQDSGRKDKDMRAGPTQPMSQLMPCGICEGKHASYNCPHKKCSEGCFICGSKAHLSHSCPERPALLEKIKKGVTPEQGN</sequence>
<dbReference type="OMA" id="CEGKHAT"/>
<keyword evidence="1" id="KW-0863">Zinc-finger</keyword>